<reference evidence="1" key="1">
    <citation type="submission" date="2023-04" db="EMBL/GenBank/DDBJ databases">
        <title>Draft Genome sequencing of Naganishia species isolated from polar environments using Oxford Nanopore Technology.</title>
        <authorList>
            <person name="Leo P."/>
            <person name="Venkateswaran K."/>
        </authorList>
    </citation>
    <scope>NUCLEOTIDE SEQUENCE</scope>
    <source>
        <strain evidence="1">MNA-CCFEE 5423</strain>
    </source>
</reference>
<comment type="caution">
    <text evidence="1">The sequence shown here is derived from an EMBL/GenBank/DDBJ whole genome shotgun (WGS) entry which is preliminary data.</text>
</comment>
<dbReference type="EMBL" id="JASBWT010000001">
    <property type="protein sequence ID" value="KAJ9109051.1"/>
    <property type="molecule type" value="Genomic_DNA"/>
</dbReference>
<keyword evidence="2" id="KW-1185">Reference proteome</keyword>
<organism evidence="1 2">
    <name type="scientific">Naganishia friedmannii</name>
    <dbReference type="NCBI Taxonomy" id="89922"/>
    <lineage>
        <taxon>Eukaryota</taxon>
        <taxon>Fungi</taxon>
        <taxon>Dikarya</taxon>
        <taxon>Basidiomycota</taxon>
        <taxon>Agaricomycotina</taxon>
        <taxon>Tremellomycetes</taxon>
        <taxon>Filobasidiales</taxon>
        <taxon>Filobasidiaceae</taxon>
        <taxon>Naganishia</taxon>
    </lineage>
</organism>
<proteinExistence type="predicted"/>
<sequence length="256" mass="27551">MTPDIEKVDASSTSHSSHRPQRIIQYARTHLQGEVDNKKCTSAMALLQQYLLQGNVAQLGVALARTFQPGAIRGFHMPDKQALCSLLSFLLGTSFGRVGDKMGSHTRKWLILATVVQALLLMAGALTAHYGGLSGIATDRGDPSWTNPLSFAALGFASASLGLQRLNTQFATAVVLTTVWVELVNDPFLFALRRVNTRDHKAMSILAVFLGAFISKALIDKIGSAGTLGIAAGLRFLGAWVWLWVPSKAQPPARPS</sequence>
<gene>
    <name evidence="1" type="ORF">QFC21_000377</name>
</gene>
<dbReference type="Proteomes" id="UP001227268">
    <property type="component" value="Unassembled WGS sequence"/>
</dbReference>
<protein>
    <submittedName>
        <fullName evidence="1">Uncharacterized protein</fullName>
    </submittedName>
</protein>
<accession>A0ACC2WDB7</accession>
<evidence type="ECO:0000313" key="2">
    <source>
        <dbReference type="Proteomes" id="UP001227268"/>
    </source>
</evidence>
<name>A0ACC2WDB7_9TREE</name>
<evidence type="ECO:0000313" key="1">
    <source>
        <dbReference type="EMBL" id="KAJ9109051.1"/>
    </source>
</evidence>